<dbReference type="InterPro" id="IPR009282">
    <property type="entry name" value="DUF937"/>
</dbReference>
<accession>A0A372M531</accession>
<dbReference type="RefSeq" id="WP_128556808.1">
    <property type="nucleotide sequence ID" value="NZ_QUAK01000088.1"/>
</dbReference>
<feature type="region of interest" description="Disordered" evidence="1">
    <location>
        <begin position="54"/>
        <end position="92"/>
    </location>
</feature>
<dbReference type="AlphaFoldDB" id="A0A372M531"/>
<feature type="compositionally biased region" description="Low complexity" evidence="1">
    <location>
        <begin position="81"/>
        <end position="91"/>
    </location>
</feature>
<dbReference type="Proteomes" id="UP000263094">
    <property type="component" value="Unassembled WGS sequence"/>
</dbReference>
<evidence type="ECO:0000313" key="2">
    <source>
        <dbReference type="EMBL" id="RFU85563.1"/>
    </source>
</evidence>
<proteinExistence type="predicted"/>
<organism evidence="2 3">
    <name type="scientific">Streptomyces triticagri</name>
    <dbReference type="NCBI Taxonomy" id="2293568"/>
    <lineage>
        <taxon>Bacteria</taxon>
        <taxon>Bacillati</taxon>
        <taxon>Actinomycetota</taxon>
        <taxon>Actinomycetes</taxon>
        <taxon>Kitasatosporales</taxon>
        <taxon>Streptomycetaceae</taxon>
        <taxon>Streptomyces</taxon>
    </lineage>
</organism>
<dbReference type="Pfam" id="PF06078">
    <property type="entry name" value="DUF937"/>
    <property type="match status" value="1"/>
</dbReference>
<protein>
    <submittedName>
        <fullName evidence="2">DUF937 domain-containing protein</fullName>
    </submittedName>
</protein>
<reference evidence="2 3" key="1">
    <citation type="submission" date="2018-08" db="EMBL/GenBank/DDBJ databases">
        <title>Isolation, diversity and antifungal activity of Actinobacteria from wheat.</title>
        <authorList>
            <person name="Han C."/>
        </authorList>
    </citation>
    <scope>NUCLEOTIDE SEQUENCE [LARGE SCALE GENOMIC DNA]</scope>
    <source>
        <strain evidence="2 3">NEAU-YY421</strain>
    </source>
</reference>
<sequence>MSDDSPEGPAEPAKLETDVLAELGDERLGEIADALGTDRGAAEDVVRTAVSALSGGLQEKAAGPPEDADEVRQALDESAEAAESAEQAGEAPLQGVATLGGLGGGLGGLLGGGMMAGVLAKVSKPVATAVAKKTGLPVPAVMRAIELLIPVLLAVLSKRSKSAKAGPAASGGSSPDLGDLLGSVLGKRPK</sequence>
<evidence type="ECO:0000313" key="3">
    <source>
        <dbReference type="Proteomes" id="UP000263094"/>
    </source>
</evidence>
<keyword evidence="3" id="KW-1185">Reference proteome</keyword>
<evidence type="ECO:0000256" key="1">
    <source>
        <dbReference type="SAM" id="MobiDB-lite"/>
    </source>
</evidence>
<comment type="caution">
    <text evidence="2">The sequence shown here is derived from an EMBL/GenBank/DDBJ whole genome shotgun (WGS) entry which is preliminary data.</text>
</comment>
<dbReference type="OrthoDB" id="4335460at2"/>
<feature type="region of interest" description="Disordered" evidence="1">
    <location>
        <begin position="163"/>
        <end position="190"/>
    </location>
</feature>
<gene>
    <name evidence="2" type="ORF">DY218_16545</name>
</gene>
<name>A0A372M531_9ACTN</name>
<dbReference type="EMBL" id="QUAK01000088">
    <property type="protein sequence ID" value="RFU85563.1"/>
    <property type="molecule type" value="Genomic_DNA"/>
</dbReference>